<evidence type="ECO:0000256" key="1">
    <source>
        <dbReference type="SAM" id="Phobius"/>
    </source>
</evidence>
<dbReference type="Pfam" id="PF01841">
    <property type="entry name" value="Transglut_core"/>
    <property type="match status" value="1"/>
</dbReference>
<dbReference type="InterPro" id="IPR002931">
    <property type="entry name" value="Transglutaminase-like"/>
</dbReference>
<keyword evidence="1" id="KW-1133">Transmembrane helix</keyword>
<sequence length="649" mass="71455">MREVRTPTPLQFGWLLAAVAATVAPHAIELSAWLVILCASLVAVRAALSWRRGEPPHQLVIVLIAIASGVGVKLEFGHFFGKDPGVALLAVLLCLKLLESRTTRDVRAAVLLTFFLQAGLFFDNQTPGIAALALAGTLLATTTLLSLEDDGARPAAQLRTGAVLLAQGLPFMLVLFVLFPRVQGPLWGLPADAYSGMTGLSDSMAPGSISQLGLSDAIAFRAEFDGVPPPPAQRYWRGPVLTRYDGRTWRPGLSVAATAPGYEPSGTGYSYRLTLEPHNQPWLLALDFPAANLPNARYTSDYRLLAEQPVRVRARFDLRSYPATAIGLTETAAALAEARRLPANVNPRTRELAREIAAGAPDHDAILVRTLERLRSIGLTYTLSPPLLGTHAVDEFLFDTRQGFCEHFASAFVFLMRAAGVPARVVTGYQGGEINPVDRSLVVRQSDAHAWAEVWLAGRGWIRVDPTALSAPARIESGLSAALPEWDALPLLRRPGLDWLRDLRHRWEALSNTWNQWVLGYNPDRQRELLERIGFSQPDWRTLAVLLGASATALMLLLFAWAFAQRRRYDPLDAAWARLSRKLARHGAARHPWEGPLEYGQRLSTAFPGQAEALRTITERYARLRYGADHADPHSVRELARSIRRLNLK</sequence>
<organism evidence="3 4">
    <name type="scientific">Aromatoleum toluvorans</name>
    <dbReference type="NCBI Taxonomy" id="92002"/>
    <lineage>
        <taxon>Bacteria</taxon>
        <taxon>Pseudomonadati</taxon>
        <taxon>Pseudomonadota</taxon>
        <taxon>Betaproteobacteria</taxon>
        <taxon>Rhodocyclales</taxon>
        <taxon>Rhodocyclaceae</taxon>
        <taxon>Aromatoleum</taxon>
    </lineage>
</organism>
<evidence type="ECO:0000259" key="2">
    <source>
        <dbReference type="SMART" id="SM00460"/>
    </source>
</evidence>
<gene>
    <name evidence="3" type="ORF">GPA22_15885</name>
</gene>
<dbReference type="Proteomes" id="UP000623795">
    <property type="component" value="Unassembled WGS sequence"/>
</dbReference>
<dbReference type="SMART" id="SM00460">
    <property type="entry name" value="TGc"/>
    <property type="match status" value="1"/>
</dbReference>
<keyword evidence="4" id="KW-1185">Reference proteome</keyword>
<dbReference type="Pfam" id="PF13559">
    <property type="entry name" value="DUF4129"/>
    <property type="match status" value="1"/>
</dbReference>
<dbReference type="InterPro" id="IPR052901">
    <property type="entry name" value="Bact_TGase-like"/>
</dbReference>
<feature type="transmembrane region" description="Helical" evidence="1">
    <location>
        <begin position="60"/>
        <end position="78"/>
    </location>
</feature>
<dbReference type="Gene3D" id="3.10.620.30">
    <property type="match status" value="1"/>
</dbReference>
<dbReference type="InterPro" id="IPR025403">
    <property type="entry name" value="TgpA-like_C"/>
</dbReference>
<feature type="domain" description="Transglutaminase-like" evidence="2">
    <location>
        <begin position="397"/>
        <end position="468"/>
    </location>
</feature>
<accession>A0ABX1Q0I6</accession>
<feature type="transmembrane region" description="Helical" evidence="1">
    <location>
        <begin position="159"/>
        <end position="179"/>
    </location>
</feature>
<protein>
    <submittedName>
        <fullName evidence="3">DUF3488 domain-containing protein</fullName>
    </submittedName>
</protein>
<dbReference type="PANTHER" id="PTHR42736:SF1">
    <property type="entry name" value="PROTEIN-GLUTAMINE GAMMA-GLUTAMYLTRANSFERASE"/>
    <property type="match status" value="1"/>
</dbReference>
<evidence type="ECO:0000313" key="3">
    <source>
        <dbReference type="EMBL" id="NMG45199.1"/>
    </source>
</evidence>
<dbReference type="SUPFAM" id="SSF54001">
    <property type="entry name" value="Cysteine proteinases"/>
    <property type="match status" value="1"/>
</dbReference>
<evidence type="ECO:0000313" key="4">
    <source>
        <dbReference type="Proteomes" id="UP000623795"/>
    </source>
</evidence>
<comment type="caution">
    <text evidence="3">The sequence shown here is derived from an EMBL/GenBank/DDBJ whole genome shotgun (WGS) entry which is preliminary data.</text>
</comment>
<reference evidence="3 4" key="1">
    <citation type="submission" date="2019-12" db="EMBL/GenBank/DDBJ databases">
        <title>Comparative genomics gives insights into the taxonomy of the Azoarcus-Aromatoleum group and reveals separate origins of nif in the plant-associated Azoarcus and non-plant-associated Aromatoleum sub-groups.</title>
        <authorList>
            <person name="Lafos M."/>
            <person name="Maluk M."/>
            <person name="Batista M."/>
            <person name="Junghare M."/>
            <person name="Carmona M."/>
            <person name="Faoro H."/>
            <person name="Cruz L.M."/>
            <person name="Battistoni F."/>
            <person name="De Souza E."/>
            <person name="Pedrosa F."/>
            <person name="Chen W.-M."/>
            <person name="Poole P.S."/>
            <person name="Dixon R.A."/>
            <person name="James E.K."/>
        </authorList>
    </citation>
    <scope>NUCLEOTIDE SEQUENCE [LARGE SCALE GENOMIC DNA]</scope>
    <source>
        <strain evidence="3 4">Td21</strain>
    </source>
</reference>
<dbReference type="InterPro" id="IPR021878">
    <property type="entry name" value="TgpA_N"/>
</dbReference>
<dbReference type="InterPro" id="IPR038765">
    <property type="entry name" value="Papain-like_cys_pep_sf"/>
</dbReference>
<dbReference type="PANTHER" id="PTHR42736">
    <property type="entry name" value="PROTEIN-GLUTAMINE GAMMA-GLUTAMYLTRANSFERASE"/>
    <property type="match status" value="1"/>
</dbReference>
<dbReference type="EMBL" id="WTVN01000026">
    <property type="protein sequence ID" value="NMG45199.1"/>
    <property type="molecule type" value="Genomic_DNA"/>
</dbReference>
<feature type="transmembrane region" description="Helical" evidence="1">
    <location>
        <begin position="128"/>
        <end position="147"/>
    </location>
</feature>
<proteinExistence type="predicted"/>
<keyword evidence="1" id="KW-0812">Transmembrane</keyword>
<name>A0ABX1Q0I6_9RHOO</name>
<feature type="transmembrane region" description="Helical" evidence="1">
    <location>
        <begin position="543"/>
        <end position="564"/>
    </location>
</feature>
<dbReference type="RefSeq" id="WP_169257041.1">
    <property type="nucleotide sequence ID" value="NZ_WTVN01000026.1"/>
</dbReference>
<keyword evidence="1" id="KW-0472">Membrane</keyword>
<dbReference type="Pfam" id="PF11992">
    <property type="entry name" value="TgpA_N"/>
    <property type="match status" value="1"/>
</dbReference>